<keyword evidence="1" id="KW-1133">Transmembrane helix</keyword>
<dbReference type="InterPro" id="IPR009838">
    <property type="entry name" value="T4SS_TraL"/>
</dbReference>
<reference evidence="2 3" key="1">
    <citation type="submission" date="2019-09" db="EMBL/GenBank/DDBJ databases">
        <title>NBRP : Genome information of microbial organism related human and environment.</title>
        <authorList>
            <person name="Hattori M."/>
            <person name="Oshima K."/>
            <person name="Inaba H."/>
            <person name="Suda W."/>
            <person name="Sakamoto M."/>
            <person name="Iino T."/>
            <person name="Kitahara M."/>
            <person name="Oshida Y."/>
            <person name="Iida T."/>
            <person name="Kudo T."/>
            <person name="Itoh T."/>
            <person name="Ohkuma M."/>
        </authorList>
    </citation>
    <scope>NUCLEOTIDE SEQUENCE [LARGE SCALE GENOMIC DNA]</scope>
    <source>
        <strain evidence="2 3">Hi-2</strain>
    </source>
</reference>
<dbReference type="NCBIfam" id="TIGR02762">
    <property type="entry name" value="TraL_TIGR"/>
    <property type="match status" value="1"/>
</dbReference>
<organism evidence="2 3">
    <name type="scientific">Iodidimonas gelatinilytica</name>
    <dbReference type="NCBI Taxonomy" id="1236966"/>
    <lineage>
        <taxon>Bacteria</taxon>
        <taxon>Pseudomonadati</taxon>
        <taxon>Pseudomonadota</taxon>
        <taxon>Alphaproteobacteria</taxon>
        <taxon>Iodidimonadales</taxon>
        <taxon>Iodidimonadaceae</taxon>
        <taxon>Iodidimonas</taxon>
    </lineage>
</organism>
<gene>
    <name evidence="2" type="ORF">JCM17844_28520</name>
</gene>
<dbReference type="Proteomes" id="UP000322084">
    <property type="component" value="Unassembled WGS sequence"/>
</dbReference>
<dbReference type="EMBL" id="BKCL01000014">
    <property type="protein sequence ID" value="GEQ99215.1"/>
    <property type="molecule type" value="Genomic_DNA"/>
</dbReference>
<keyword evidence="1" id="KW-0472">Membrane</keyword>
<name>A0A5A7MWI7_9PROT</name>
<feature type="transmembrane region" description="Helical" evidence="1">
    <location>
        <begin position="24"/>
        <end position="54"/>
    </location>
</feature>
<accession>A0A5A7MWI7</accession>
<protein>
    <recommendedName>
        <fullName evidence="4">Type IV conjugative transfer system protein TraL</fullName>
    </recommendedName>
</protein>
<evidence type="ECO:0008006" key="4">
    <source>
        <dbReference type="Google" id="ProtNLM"/>
    </source>
</evidence>
<evidence type="ECO:0000313" key="2">
    <source>
        <dbReference type="EMBL" id="GEQ99215.1"/>
    </source>
</evidence>
<dbReference type="AlphaFoldDB" id="A0A5A7MWI7"/>
<evidence type="ECO:0000256" key="1">
    <source>
        <dbReference type="SAM" id="Phobius"/>
    </source>
</evidence>
<evidence type="ECO:0000313" key="3">
    <source>
        <dbReference type="Proteomes" id="UP000322084"/>
    </source>
</evidence>
<keyword evidence="1" id="KW-0812">Transmembrane</keyword>
<dbReference type="Pfam" id="PF07178">
    <property type="entry name" value="TraL"/>
    <property type="match status" value="1"/>
</dbReference>
<sequence length="92" mass="10463">MEAYMIPKRLDEPERWMFWTVDEALVMLGPLIGGMLSGYLLIGAGIGIGGFLLLRRMKGNGQANLGLYALYWFFPNVFRFKATPPSCVRRYV</sequence>
<comment type="caution">
    <text evidence="2">The sequence shown here is derived from an EMBL/GenBank/DDBJ whole genome shotgun (WGS) entry which is preliminary data.</text>
</comment>
<proteinExistence type="predicted"/>
<dbReference type="GO" id="GO:0019867">
    <property type="term" value="C:outer membrane"/>
    <property type="evidence" value="ECO:0007669"/>
    <property type="project" value="InterPro"/>
</dbReference>